<sequence>MTKNLSFKIEFITPCFCGGADQKKAELRSSSIRGQLHWWFRVLGGTKTEEQKTFGFVSKDKTLSSPFILRSSICKPSTQNWTSSLNQLNYIWYFISAANRDDSSAAIGPGSIAKIEIIWKRELDENLKKKFYESLEAFFLFGSLGFRSTRCAGAFRLVETQTVDWEQNLLKIPQNLNKYEEKAKELKKYGFDYNISTNRYDKEKINNWVDIIKFAQKKLKNMRESYPSKTSSSLGQINPRQRSAVHFRPIKINDSYYLLMFEAPHDKVLANKNVAYLV</sequence>
<name>A0A4Y8P6S1_9BACT</name>
<feature type="domain" description="CRISPR type III-associated protein" evidence="2">
    <location>
        <begin position="8"/>
        <end position="155"/>
    </location>
</feature>
<evidence type="ECO:0000259" key="2">
    <source>
        <dbReference type="Pfam" id="PF03787"/>
    </source>
</evidence>
<dbReference type="GO" id="GO:0051607">
    <property type="term" value="P:defense response to virus"/>
    <property type="evidence" value="ECO:0007669"/>
    <property type="project" value="UniProtKB-KW"/>
</dbReference>
<dbReference type="InterPro" id="IPR007522">
    <property type="entry name" value="CRISPR-assoc_prot_TM1795"/>
</dbReference>
<comment type="caution">
    <text evidence="3">The sequence shown here is derived from an EMBL/GenBank/DDBJ whole genome shotgun (WGS) entry which is preliminary data.</text>
</comment>
<evidence type="ECO:0000313" key="4">
    <source>
        <dbReference type="Proteomes" id="UP000297713"/>
    </source>
</evidence>
<keyword evidence="4" id="KW-1185">Reference proteome</keyword>
<dbReference type="Proteomes" id="UP000297713">
    <property type="component" value="Unassembled WGS sequence"/>
</dbReference>
<gene>
    <name evidence="3" type="ORF">A7Q10_02570</name>
</gene>
<evidence type="ECO:0000313" key="3">
    <source>
        <dbReference type="EMBL" id="TFE65869.1"/>
    </source>
</evidence>
<dbReference type="OrthoDB" id="190500at2"/>
<organism evidence="3 4">
    <name type="scientific">Methylacidiphilum caldifontis</name>
    <dbReference type="NCBI Taxonomy" id="2795386"/>
    <lineage>
        <taxon>Bacteria</taxon>
        <taxon>Pseudomonadati</taxon>
        <taxon>Verrucomicrobiota</taxon>
        <taxon>Methylacidiphilae</taxon>
        <taxon>Methylacidiphilales</taxon>
        <taxon>Methylacidiphilaceae</taxon>
        <taxon>Methylacidiphilum (ex Ratnadevi et al. 2023)</taxon>
    </lineage>
</organism>
<dbReference type="Pfam" id="PF03787">
    <property type="entry name" value="RAMPs"/>
    <property type="match status" value="1"/>
</dbReference>
<dbReference type="AlphaFoldDB" id="A0A4Y8P6S1"/>
<protein>
    <submittedName>
        <fullName evidence="3">Type III-B CRISPR module RAMP protein Cmr1</fullName>
    </submittedName>
</protein>
<dbReference type="InterPro" id="IPR005537">
    <property type="entry name" value="RAMP_III_fam"/>
</dbReference>
<keyword evidence="1" id="KW-0051">Antiviral defense</keyword>
<evidence type="ECO:0000256" key="1">
    <source>
        <dbReference type="ARBA" id="ARBA00023118"/>
    </source>
</evidence>
<dbReference type="NCBIfam" id="TIGR01894">
    <property type="entry name" value="cas_TM1795_cmr1"/>
    <property type="match status" value="1"/>
</dbReference>
<accession>A0A4Y8P6S1</accession>
<reference evidence="3 4" key="1">
    <citation type="submission" date="2016-05" db="EMBL/GenBank/DDBJ databases">
        <title>Diversity and Homogeneity among Thermoacidophilic Verrucomicrobia Methanotrophs Linked with Geographical Origin.</title>
        <authorList>
            <person name="Erikstad H.-A."/>
            <person name="Smestad N.B."/>
            <person name="Ceballos R.M."/>
            <person name="Birkeland N.-K."/>
        </authorList>
    </citation>
    <scope>NUCLEOTIDE SEQUENCE [LARGE SCALE GENOMIC DNA]</scope>
    <source>
        <strain evidence="3 4">Phi</strain>
    </source>
</reference>
<dbReference type="EMBL" id="LXQC01000198">
    <property type="protein sequence ID" value="TFE65869.1"/>
    <property type="molecule type" value="Genomic_DNA"/>
</dbReference>
<dbReference type="RefSeq" id="WP_134440892.1">
    <property type="nucleotide sequence ID" value="NZ_LXQC01000198.1"/>
</dbReference>
<proteinExistence type="predicted"/>